<dbReference type="EC" id="6.3.3.3" evidence="8"/>
<dbReference type="Gene3D" id="3.40.50.300">
    <property type="entry name" value="P-loop containing nucleotide triphosphate hydrolases"/>
    <property type="match status" value="1"/>
</dbReference>
<evidence type="ECO:0000313" key="9">
    <source>
        <dbReference type="EMBL" id="AMO37195.1"/>
    </source>
</evidence>
<reference evidence="10" key="1">
    <citation type="submission" date="2016-03" db="EMBL/GenBank/DDBJ databases">
        <authorList>
            <person name="Ma C."/>
            <person name="Zhou S."/>
            <person name="Yang G."/>
        </authorList>
    </citation>
    <scope>NUCLEOTIDE SEQUENCE [LARGE SCALE GENOMIC DNA]</scope>
    <source>
        <strain evidence="10">SgZ-1</strain>
    </source>
</reference>
<evidence type="ECO:0000256" key="5">
    <source>
        <dbReference type="ARBA" id="ARBA00022756"/>
    </source>
</evidence>
<keyword evidence="6 8" id="KW-0067">ATP-binding</keyword>
<comment type="similarity">
    <text evidence="8">Belongs to the dethiobiotin synthetase family.</text>
</comment>
<comment type="subunit">
    <text evidence="8">Homodimer.</text>
</comment>
<gene>
    <name evidence="8" type="primary">bioD</name>
    <name evidence="9" type="ORF">AC731_009650</name>
</gene>
<sequence length="252" mass="25935">MNALPATRPASALDGVFVTGTDTEIGKTAISAALVGLLARTGLRVAGLKPIAAGTALIDGERINEDVHALRAVSSVTLDVPEICPCQLDAACAPHIAARLEGRTIDRDAVLAAVHAAAARCDRLVVEGVGGFNVPFDDDGRWSSADLAVDLGLPVILVVGLRLGCINHALLTAEAVRARGLHLCGWVANVVDPRMPHLDGNLDALARGLGSAPCLGLVPRLPVASPTAIAPYLNVPAIHALFRSNSLSTETA</sequence>
<comment type="function">
    <text evidence="8">Catalyzes a mechanistically unusual reaction, the ATP-dependent insertion of CO2 between the N7 and N8 nitrogen atoms of 7,8-diaminopelargonic acid (DAPA, also called 7,8-diammoniononanoate) to form a ureido ring.</text>
</comment>
<dbReference type="FunFam" id="3.40.50.300:FF:000292">
    <property type="entry name" value="ATP-dependent dethiobiotin synthetase BioD"/>
    <property type="match status" value="1"/>
</dbReference>
<comment type="cofactor">
    <cofactor evidence="8">
        <name>Mg(2+)</name>
        <dbReference type="ChEBI" id="CHEBI:18420"/>
    </cofactor>
</comment>
<evidence type="ECO:0000256" key="6">
    <source>
        <dbReference type="ARBA" id="ARBA00022840"/>
    </source>
</evidence>
<dbReference type="STRING" id="1134435.AC731_009650"/>
<comment type="catalytic activity">
    <reaction evidence="8">
        <text>(7R,8S)-7,8-diammoniononanoate + CO2 + ATP = (4R,5S)-dethiobiotin + ADP + phosphate + 3 H(+)</text>
        <dbReference type="Rhea" id="RHEA:15805"/>
        <dbReference type="ChEBI" id="CHEBI:15378"/>
        <dbReference type="ChEBI" id="CHEBI:16526"/>
        <dbReference type="ChEBI" id="CHEBI:30616"/>
        <dbReference type="ChEBI" id="CHEBI:43474"/>
        <dbReference type="ChEBI" id="CHEBI:149469"/>
        <dbReference type="ChEBI" id="CHEBI:149473"/>
        <dbReference type="ChEBI" id="CHEBI:456216"/>
        <dbReference type="EC" id="6.3.3.3"/>
    </reaction>
</comment>
<keyword evidence="5 8" id="KW-0093">Biotin biosynthesis</keyword>
<feature type="binding site" evidence="8">
    <location>
        <begin position="219"/>
        <end position="221"/>
    </location>
    <ligand>
        <name>ATP</name>
        <dbReference type="ChEBI" id="CHEBI:30616"/>
    </ligand>
</feature>
<keyword evidence="7 8" id="KW-0460">Magnesium</keyword>
<dbReference type="AlphaFoldDB" id="A0A127K5G9"/>
<dbReference type="GO" id="GO:0000287">
    <property type="term" value="F:magnesium ion binding"/>
    <property type="evidence" value="ECO:0007669"/>
    <property type="project" value="UniProtKB-UniRule"/>
</dbReference>
<dbReference type="InterPro" id="IPR004472">
    <property type="entry name" value="DTB_synth_BioD"/>
</dbReference>
<feature type="binding site" evidence="8">
    <location>
        <begin position="127"/>
        <end position="130"/>
    </location>
    <ligand>
        <name>ATP</name>
        <dbReference type="ChEBI" id="CHEBI:30616"/>
    </ligand>
</feature>
<dbReference type="KEGG" id="thu:AC731_009650"/>
<dbReference type="RefSeq" id="WP_048705608.1">
    <property type="nucleotide sequence ID" value="NZ_CP014646.1"/>
</dbReference>
<comment type="subcellular location">
    <subcellularLocation>
        <location evidence="8">Cytoplasm</location>
    </subcellularLocation>
</comment>
<evidence type="ECO:0000256" key="7">
    <source>
        <dbReference type="ARBA" id="ARBA00022842"/>
    </source>
</evidence>
<dbReference type="PANTHER" id="PTHR43210">
    <property type="entry name" value="DETHIOBIOTIN SYNTHETASE"/>
    <property type="match status" value="1"/>
</dbReference>
<evidence type="ECO:0000256" key="4">
    <source>
        <dbReference type="ARBA" id="ARBA00022741"/>
    </source>
</evidence>
<dbReference type="PIRSF" id="PIRSF006755">
    <property type="entry name" value="DTB_synth"/>
    <property type="match status" value="1"/>
</dbReference>
<feature type="binding site" evidence="8">
    <location>
        <position position="66"/>
    </location>
    <ligand>
        <name>Mg(2+)</name>
        <dbReference type="ChEBI" id="CHEBI:18420"/>
    </ligand>
</feature>
<dbReference type="Proteomes" id="UP000036902">
    <property type="component" value="Chromosome"/>
</dbReference>
<proteinExistence type="inferred from homology"/>
<feature type="binding site" evidence="8">
    <location>
        <position position="127"/>
    </location>
    <ligand>
        <name>Mg(2+)</name>
        <dbReference type="ChEBI" id="CHEBI:18420"/>
    </ligand>
</feature>
<dbReference type="GO" id="GO:0004141">
    <property type="term" value="F:dethiobiotin synthase activity"/>
    <property type="evidence" value="ECO:0007669"/>
    <property type="project" value="UniProtKB-UniRule"/>
</dbReference>
<evidence type="ECO:0000313" key="10">
    <source>
        <dbReference type="Proteomes" id="UP000036902"/>
    </source>
</evidence>
<dbReference type="UniPathway" id="UPA00078">
    <property type="reaction ID" value="UER00161"/>
</dbReference>
<feature type="active site" evidence="8">
    <location>
        <position position="49"/>
    </location>
</feature>
<feature type="binding site" evidence="8">
    <location>
        <position position="66"/>
    </location>
    <ligand>
        <name>ATP</name>
        <dbReference type="ChEBI" id="CHEBI:30616"/>
    </ligand>
</feature>
<accession>A0A127K5G9</accession>
<dbReference type="CDD" id="cd03109">
    <property type="entry name" value="DTBS"/>
    <property type="match status" value="1"/>
</dbReference>
<dbReference type="HAMAP" id="MF_00336">
    <property type="entry name" value="BioD"/>
    <property type="match status" value="1"/>
</dbReference>
<dbReference type="GO" id="GO:0005829">
    <property type="term" value="C:cytosol"/>
    <property type="evidence" value="ECO:0007669"/>
    <property type="project" value="TreeGrafter"/>
</dbReference>
<dbReference type="InterPro" id="IPR027417">
    <property type="entry name" value="P-loop_NTPase"/>
</dbReference>
<dbReference type="GO" id="GO:0005524">
    <property type="term" value="F:ATP binding"/>
    <property type="evidence" value="ECO:0007669"/>
    <property type="project" value="UniProtKB-UniRule"/>
</dbReference>
<keyword evidence="3 8" id="KW-0479">Metal-binding</keyword>
<dbReference type="GO" id="GO:0042803">
    <property type="term" value="F:protein homodimerization activity"/>
    <property type="evidence" value="ECO:0007669"/>
    <property type="project" value="UniProtKB-ARBA"/>
</dbReference>
<dbReference type="GO" id="GO:0009102">
    <property type="term" value="P:biotin biosynthetic process"/>
    <property type="evidence" value="ECO:0007669"/>
    <property type="project" value="UniProtKB-UniRule"/>
</dbReference>
<comment type="pathway">
    <text evidence="8">Cofactor biosynthesis; biotin biosynthesis; biotin from 7,8-diaminononanoate: step 1/2.</text>
</comment>
<keyword evidence="4 8" id="KW-0547">Nucleotide-binding</keyword>
<protein>
    <recommendedName>
        <fullName evidence="8">ATP-dependent dethiobiotin synthetase BioD</fullName>
        <ecNumber evidence="8">6.3.3.3</ecNumber>
    </recommendedName>
    <alternativeName>
        <fullName evidence="8">DTB synthetase</fullName>
        <shortName evidence="8">DTBS</shortName>
    </alternativeName>
    <alternativeName>
        <fullName evidence="8">Dethiobiotin synthase</fullName>
    </alternativeName>
</protein>
<evidence type="ECO:0000256" key="1">
    <source>
        <dbReference type="ARBA" id="ARBA00022490"/>
    </source>
</evidence>
<organism evidence="9 10">
    <name type="scientific">Thauera humireducens</name>
    <dbReference type="NCBI Taxonomy" id="1134435"/>
    <lineage>
        <taxon>Bacteria</taxon>
        <taxon>Pseudomonadati</taxon>
        <taxon>Pseudomonadota</taxon>
        <taxon>Betaproteobacteria</taxon>
        <taxon>Rhodocyclales</taxon>
        <taxon>Zoogloeaceae</taxon>
        <taxon>Thauera</taxon>
    </lineage>
</organism>
<name>A0A127K5G9_9RHOO</name>
<keyword evidence="10" id="KW-1185">Reference proteome</keyword>
<comment type="caution">
    <text evidence="8">Lacks conserved residue(s) required for the propagation of feature annotation.</text>
</comment>
<feature type="binding site" evidence="8">
    <location>
        <position position="28"/>
    </location>
    <ligand>
        <name>Mg(2+)</name>
        <dbReference type="ChEBI" id="CHEBI:18420"/>
    </ligand>
</feature>
<evidence type="ECO:0000256" key="3">
    <source>
        <dbReference type="ARBA" id="ARBA00022723"/>
    </source>
</evidence>
<dbReference type="Pfam" id="PF13500">
    <property type="entry name" value="AAA_26"/>
    <property type="match status" value="1"/>
</dbReference>
<keyword evidence="2 8" id="KW-0436">Ligase</keyword>
<evidence type="ECO:0000256" key="2">
    <source>
        <dbReference type="ARBA" id="ARBA00022598"/>
    </source>
</evidence>
<keyword evidence="1 8" id="KW-0963">Cytoplasm</keyword>
<dbReference type="PANTHER" id="PTHR43210:SF5">
    <property type="entry name" value="DETHIOBIOTIN SYNTHETASE"/>
    <property type="match status" value="1"/>
</dbReference>
<dbReference type="EMBL" id="CP014646">
    <property type="protein sequence ID" value="AMO37195.1"/>
    <property type="molecule type" value="Genomic_DNA"/>
</dbReference>
<dbReference type="NCBIfam" id="TIGR00347">
    <property type="entry name" value="bioD"/>
    <property type="match status" value="1"/>
</dbReference>
<evidence type="ECO:0000256" key="8">
    <source>
        <dbReference type="HAMAP-Rule" id="MF_00336"/>
    </source>
</evidence>
<dbReference type="SUPFAM" id="SSF52540">
    <property type="entry name" value="P-loop containing nucleoside triphosphate hydrolases"/>
    <property type="match status" value="1"/>
</dbReference>